<keyword evidence="4" id="KW-0479">Metal-binding</keyword>
<keyword evidence="8" id="KW-0863">Zinc-finger</keyword>
<dbReference type="InterPro" id="IPR003308">
    <property type="entry name" value="Integrase_Zn-bd_dom_N"/>
</dbReference>
<dbReference type="GO" id="GO:0003964">
    <property type="term" value="F:RNA-directed DNA polymerase activity"/>
    <property type="evidence" value="ECO:0007669"/>
    <property type="project" value="UniProtKB-KW"/>
</dbReference>
<feature type="non-terminal residue" evidence="10">
    <location>
        <position position="1"/>
    </location>
</feature>
<sequence length="92" mass="10437">MGALQPGMPSPAMLPQDWHLLIIDLKDCFFYHFTTKRRHSPPVNSFKAAQESHSLFHQAAKALHRQFKITWTDAKVIVRTCPQCSHHGSSLG</sequence>
<dbReference type="AlphaFoldDB" id="A0A851SP25"/>
<accession>A0A851SP25</accession>
<dbReference type="GO" id="GO:0016787">
    <property type="term" value="F:hydrolase activity"/>
    <property type="evidence" value="ECO:0007669"/>
    <property type="project" value="UniProtKB-KW"/>
</dbReference>
<dbReference type="Pfam" id="PF02022">
    <property type="entry name" value="Integrase_Zn"/>
    <property type="match status" value="1"/>
</dbReference>
<dbReference type="GO" id="GO:0008270">
    <property type="term" value="F:zinc ion binding"/>
    <property type="evidence" value="ECO:0007669"/>
    <property type="project" value="UniProtKB-KW"/>
</dbReference>
<evidence type="ECO:0000256" key="1">
    <source>
        <dbReference type="ARBA" id="ARBA00022679"/>
    </source>
</evidence>
<evidence type="ECO:0000256" key="8">
    <source>
        <dbReference type="PROSITE-ProRule" id="PRU00450"/>
    </source>
</evidence>
<evidence type="ECO:0000313" key="11">
    <source>
        <dbReference type="Proteomes" id="UP000611277"/>
    </source>
</evidence>
<evidence type="ECO:0000313" key="10">
    <source>
        <dbReference type="EMBL" id="NXD05060.1"/>
    </source>
</evidence>
<feature type="domain" description="Integrase-type" evidence="9">
    <location>
        <begin position="44"/>
        <end position="85"/>
    </location>
</feature>
<dbReference type="SUPFAM" id="SSF46919">
    <property type="entry name" value="N-terminal Zn binding domain of HIV integrase"/>
    <property type="match status" value="1"/>
</dbReference>
<dbReference type="GO" id="GO:0035613">
    <property type="term" value="F:RNA stem-loop binding"/>
    <property type="evidence" value="ECO:0007669"/>
    <property type="project" value="TreeGrafter"/>
</dbReference>
<comment type="caution">
    <text evidence="10">The sequence shown here is derived from an EMBL/GenBank/DDBJ whole genome shotgun (WGS) entry which is preliminary data.</text>
</comment>
<evidence type="ECO:0000256" key="5">
    <source>
        <dbReference type="ARBA" id="ARBA00022759"/>
    </source>
</evidence>
<protein>
    <submittedName>
        <fullName evidence="10">POK8 protein</fullName>
    </submittedName>
</protein>
<keyword evidence="3" id="KW-0540">Nuclease</keyword>
<dbReference type="PANTHER" id="PTHR41694">
    <property type="entry name" value="ENDOGENOUS RETROVIRUS GROUP K MEMBER POL PROTEIN"/>
    <property type="match status" value="1"/>
</dbReference>
<evidence type="ECO:0000256" key="6">
    <source>
        <dbReference type="ARBA" id="ARBA00022801"/>
    </source>
</evidence>
<keyword evidence="8" id="KW-0862">Zinc</keyword>
<evidence type="ECO:0000256" key="2">
    <source>
        <dbReference type="ARBA" id="ARBA00022695"/>
    </source>
</evidence>
<keyword evidence="7" id="KW-0695">RNA-directed DNA polymerase</keyword>
<dbReference type="PROSITE" id="PS50876">
    <property type="entry name" value="ZF_INTEGRASE"/>
    <property type="match status" value="1"/>
</dbReference>
<reference evidence="10" key="1">
    <citation type="submission" date="2019-09" db="EMBL/GenBank/DDBJ databases">
        <title>Bird 10,000 Genomes (B10K) Project - Family phase.</title>
        <authorList>
            <person name="Zhang G."/>
        </authorList>
    </citation>
    <scope>NUCLEOTIDE SEQUENCE</scope>
    <source>
        <strain evidence="10">OUT-0039</strain>
        <tissue evidence="10">Muscle</tissue>
    </source>
</reference>
<keyword evidence="6" id="KW-0378">Hydrolase</keyword>
<keyword evidence="5" id="KW-0255">Endonuclease</keyword>
<dbReference type="EMBL" id="WBNC01029627">
    <property type="protein sequence ID" value="NXD05060.1"/>
    <property type="molecule type" value="Genomic_DNA"/>
</dbReference>
<gene>
    <name evidence="10" type="primary">Ervk8_2</name>
    <name evidence="10" type="ORF">CERFAM_R14929</name>
</gene>
<feature type="non-terminal residue" evidence="10">
    <location>
        <position position="92"/>
    </location>
</feature>
<evidence type="ECO:0000259" key="9">
    <source>
        <dbReference type="PROSITE" id="PS50876"/>
    </source>
</evidence>
<evidence type="ECO:0000256" key="4">
    <source>
        <dbReference type="ARBA" id="ARBA00022723"/>
    </source>
</evidence>
<dbReference type="InterPro" id="IPR017856">
    <property type="entry name" value="Integrase-like_N"/>
</dbReference>
<dbReference type="Proteomes" id="UP000611277">
    <property type="component" value="Unassembled WGS sequence"/>
</dbReference>
<keyword evidence="2" id="KW-0548">Nucleotidyltransferase</keyword>
<name>A0A851SP25_CERFA</name>
<organism evidence="10 11">
    <name type="scientific">Certhia familiaris</name>
    <name type="common">Eurasian treecreeper</name>
    <dbReference type="NCBI Taxonomy" id="73333"/>
    <lineage>
        <taxon>Eukaryota</taxon>
        <taxon>Metazoa</taxon>
        <taxon>Chordata</taxon>
        <taxon>Craniata</taxon>
        <taxon>Vertebrata</taxon>
        <taxon>Euteleostomi</taxon>
        <taxon>Archelosauria</taxon>
        <taxon>Archosauria</taxon>
        <taxon>Dinosauria</taxon>
        <taxon>Saurischia</taxon>
        <taxon>Theropoda</taxon>
        <taxon>Coelurosauria</taxon>
        <taxon>Aves</taxon>
        <taxon>Neognathae</taxon>
        <taxon>Neoaves</taxon>
        <taxon>Telluraves</taxon>
        <taxon>Australaves</taxon>
        <taxon>Passeriformes</taxon>
        <taxon>Certhiidae</taxon>
        <taxon>Certhiinae</taxon>
        <taxon>Certhia</taxon>
    </lineage>
</organism>
<dbReference type="GO" id="GO:0004519">
    <property type="term" value="F:endonuclease activity"/>
    <property type="evidence" value="ECO:0007669"/>
    <property type="project" value="UniProtKB-KW"/>
</dbReference>
<keyword evidence="1" id="KW-0808">Transferase</keyword>
<evidence type="ECO:0000256" key="7">
    <source>
        <dbReference type="ARBA" id="ARBA00022918"/>
    </source>
</evidence>
<proteinExistence type="predicted"/>
<dbReference type="Gene3D" id="1.10.10.200">
    <property type="match status" value="1"/>
</dbReference>
<keyword evidence="11" id="KW-1185">Reference proteome</keyword>
<dbReference type="PANTHER" id="PTHR41694:SF3">
    <property type="entry name" value="RNA-DIRECTED DNA POLYMERASE-RELATED"/>
    <property type="match status" value="1"/>
</dbReference>
<evidence type="ECO:0000256" key="3">
    <source>
        <dbReference type="ARBA" id="ARBA00022722"/>
    </source>
</evidence>